<feature type="region of interest" description="Disordered" evidence="5">
    <location>
        <begin position="515"/>
        <end position="544"/>
    </location>
</feature>
<accession>A0AAE1CA70</accession>
<dbReference type="PANTHER" id="PTHR21227">
    <property type="entry name" value="TRNA-SPLICING ENDONUCLEASE SUBUNIT SEN2"/>
    <property type="match status" value="1"/>
</dbReference>
<dbReference type="EMBL" id="JAULSO010000003">
    <property type="protein sequence ID" value="KAK3685217.1"/>
    <property type="molecule type" value="Genomic_DNA"/>
</dbReference>
<dbReference type="Proteomes" id="UP001270362">
    <property type="component" value="Unassembled WGS sequence"/>
</dbReference>
<keyword evidence="7" id="KW-0540">Nuclease</keyword>
<organism evidence="7 8">
    <name type="scientific">Podospora appendiculata</name>
    <dbReference type="NCBI Taxonomy" id="314037"/>
    <lineage>
        <taxon>Eukaryota</taxon>
        <taxon>Fungi</taxon>
        <taxon>Dikarya</taxon>
        <taxon>Ascomycota</taxon>
        <taxon>Pezizomycotina</taxon>
        <taxon>Sordariomycetes</taxon>
        <taxon>Sordariomycetidae</taxon>
        <taxon>Sordariales</taxon>
        <taxon>Podosporaceae</taxon>
        <taxon>Podospora</taxon>
    </lineage>
</organism>
<keyword evidence="7" id="KW-0255">Endonuclease</keyword>
<comment type="caution">
    <text evidence="7">The sequence shown here is derived from an EMBL/GenBank/DDBJ whole genome shotgun (WGS) entry which is preliminary data.</text>
</comment>
<dbReference type="PANTHER" id="PTHR21227:SF0">
    <property type="entry name" value="TRNA-SPLICING ENDONUCLEASE SUBUNIT SEN2"/>
    <property type="match status" value="1"/>
</dbReference>
<evidence type="ECO:0000259" key="6">
    <source>
        <dbReference type="Pfam" id="PF01974"/>
    </source>
</evidence>
<dbReference type="GO" id="GO:0000213">
    <property type="term" value="F:tRNA-intron lyase activity"/>
    <property type="evidence" value="ECO:0007669"/>
    <property type="project" value="UniProtKB-EC"/>
</dbReference>
<dbReference type="InterPro" id="IPR011856">
    <property type="entry name" value="tRNA_endonuc-like_dom_sf"/>
</dbReference>
<dbReference type="FunFam" id="3.40.1350.10:FF:000007">
    <property type="entry name" value="tRNA-splicing endonuclease subunit Sen2"/>
    <property type="match status" value="1"/>
</dbReference>
<keyword evidence="4" id="KW-0175">Coiled coil</keyword>
<dbReference type="InterPro" id="IPR006676">
    <property type="entry name" value="tRNA_splic"/>
</dbReference>
<sequence length="940" mass="101180">MAEPTTIIMTQNTNNDLSEPEIAAASTAPSTNPVPSAPAAPDALTAPASQQPSVPRVSIHKLYALPAPIRTFPLPTFYPSNPLSLFHLVYVWMKHMIFPPAAEPSVVYEGVWDPSTRSVHITDPNSIRALWEQGFFGKGSLSRSEPNWLKREISRRGTVQGLTVSEQHTEARREERRLAKWERAKTELEVIERQRLVESVESNGEATTDIIPTAFEEAAKLNGEQDAILKSFEDAAESDVESSPELVPNGEKSDAEAEAVVEPAKDIIPDKVEPVVESTTEPRAVTVDTTIATSAAAVAESPAVEDTTESNAEHHVEKRPLEEAIWPVGEPKDKRPRLEESPVDLTFNAKVPKDFVFDSESPKDEVFNVEPLPAPIASNGHVYEAKAPVGPAELLALPNSSAELASLSSGMQVLEPEVLDEVVEPDSVSSQDAIAITPVEQSKPPVGPAELLALPNSLADLMLKIVSVTKAVEQIYDIEILPNLSRSPVGPAELLALPNSMADLLSRAPVAEVASKPSKAEVDPSSPEPSPVSPRLNGNAEKSSNDLAQQDGIANGINTHGTEASVFTHGGNGINGVDVNDIKLNGVDGAHSGSLSSVSSLPSTNGSAEARPALKSPQPIQRRKSVRFSPRVVSNTFQHFDPPSPSRSTKSPPSVVNPETNGIAIESPSVVPTVLFPTAAKPASPEISTTASLEGLPTVVPESSTASAEKIAVPPPKVLTLSPEPSPEGLVAAAPESSSLDIAELPDKEHFQLAPEEAFFLSFALGALSVVDPVTRAPIPNDQLLTLFRANSYFPPKATDSALAGLQPSDPFLVQYAVYHHFRSLGWVPRHGIKFGVDFILYQRGPVFDHSEFGVIIMPSFSDPLWKEYEHEAPRKSWSWLMGVNRVLAHVLKGLVLVYVDIPPPPVFDEMVRGGGIAAALKKFTIREVMVRRFSVNRNR</sequence>
<dbReference type="InterPro" id="IPR006677">
    <property type="entry name" value="tRNA_intron_Endonuc_cat-like"/>
</dbReference>
<feature type="compositionally biased region" description="Low complexity" evidence="5">
    <location>
        <begin position="593"/>
        <end position="607"/>
    </location>
</feature>
<dbReference type="SUPFAM" id="SSF53032">
    <property type="entry name" value="tRNA-intron endonuclease catalytic domain-like"/>
    <property type="match status" value="1"/>
</dbReference>
<feature type="region of interest" description="Disordered" evidence="5">
    <location>
        <begin position="1"/>
        <end position="52"/>
    </location>
</feature>
<name>A0AAE1CA70_9PEZI</name>
<feature type="region of interest" description="Disordered" evidence="5">
    <location>
        <begin position="593"/>
        <end position="663"/>
    </location>
</feature>
<evidence type="ECO:0000313" key="8">
    <source>
        <dbReference type="Proteomes" id="UP001270362"/>
    </source>
</evidence>
<dbReference type="GO" id="GO:0005737">
    <property type="term" value="C:cytoplasm"/>
    <property type="evidence" value="ECO:0007669"/>
    <property type="project" value="TreeGrafter"/>
</dbReference>
<gene>
    <name evidence="7" type="ORF">B0T22DRAFT_428759</name>
</gene>
<reference evidence="7" key="2">
    <citation type="submission" date="2023-06" db="EMBL/GenBank/DDBJ databases">
        <authorList>
            <consortium name="Lawrence Berkeley National Laboratory"/>
            <person name="Haridas S."/>
            <person name="Hensen N."/>
            <person name="Bonometti L."/>
            <person name="Westerberg I."/>
            <person name="Brannstrom I.O."/>
            <person name="Guillou S."/>
            <person name="Cros-Aarteil S."/>
            <person name="Calhoun S."/>
            <person name="Kuo A."/>
            <person name="Mondo S."/>
            <person name="Pangilinan J."/>
            <person name="Riley R."/>
            <person name="Labutti K."/>
            <person name="Andreopoulos B."/>
            <person name="Lipzen A."/>
            <person name="Chen C."/>
            <person name="Yanf M."/>
            <person name="Daum C."/>
            <person name="Ng V."/>
            <person name="Clum A."/>
            <person name="Steindorff A."/>
            <person name="Ohm R."/>
            <person name="Martin F."/>
            <person name="Silar P."/>
            <person name="Natvig D."/>
            <person name="Lalanne C."/>
            <person name="Gautier V."/>
            <person name="Ament-Velasquez S.L."/>
            <person name="Kruys A."/>
            <person name="Hutchinson M.I."/>
            <person name="Powell A.J."/>
            <person name="Barry K."/>
            <person name="Miller A.N."/>
            <person name="Grigoriev I.V."/>
            <person name="Debuchy R."/>
            <person name="Gladieux P."/>
            <person name="Thoren M.H."/>
            <person name="Johannesson H."/>
        </authorList>
    </citation>
    <scope>NUCLEOTIDE SEQUENCE</scope>
    <source>
        <strain evidence="7">CBS 314.62</strain>
    </source>
</reference>
<evidence type="ECO:0000313" key="7">
    <source>
        <dbReference type="EMBL" id="KAK3685217.1"/>
    </source>
</evidence>
<feature type="coiled-coil region" evidence="4">
    <location>
        <begin position="164"/>
        <end position="191"/>
    </location>
</feature>
<dbReference type="GO" id="GO:0000379">
    <property type="term" value="P:tRNA-type intron splice site recognition and cleavage"/>
    <property type="evidence" value="ECO:0007669"/>
    <property type="project" value="TreeGrafter"/>
</dbReference>
<evidence type="ECO:0000256" key="4">
    <source>
        <dbReference type="SAM" id="Coils"/>
    </source>
</evidence>
<dbReference type="Pfam" id="PF01974">
    <property type="entry name" value="tRNA_int_endo"/>
    <property type="match status" value="1"/>
</dbReference>
<evidence type="ECO:0000256" key="1">
    <source>
        <dbReference type="ARBA" id="ARBA00008078"/>
    </source>
</evidence>
<evidence type="ECO:0000256" key="5">
    <source>
        <dbReference type="SAM" id="MobiDB-lite"/>
    </source>
</evidence>
<reference evidence="7" key="1">
    <citation type="journal article" date="2023" name="Mol. Phylogenet. Evol.">
        <title>Genome-scale phylogeny and comparative genomics of the fungal order Sordariales.</title>
        <authorList>
            <person name="Hensen N."/>
            <person name="Bonometti L."/>
            <person name="Westerberg I."/>
            <person name="Brannstrom I.O."/>
            <person name="Guillou S."/>
            <person name="Cros-Aarteil S."/>
            <person name="Calhoun S."/>
            <person name="Haridas S."/>
            <person name="Kuo A."/>
            <person name="Mondo S."/>
            <person name="Pangilinan J."/>
            <person name="Riley R."/>
            <person name="LaButti K."/>
            <person name="Andreopoulos B."/>
            <person name="Lipzen A."/>
            <person name="Chen C."/>
            <person name="Yan M."/>
            <person name="Daum C."/>
            <person name="Ng V."/>
            <person name="Clum A."/>
            <person name="Steindorff A."/>
            <person name="Ohm R.A."/>
            <person name="Martin F."/>
            <person name="Silar P."/>
            <person name="Natvig D.O."/>
            <person name="Lalanne C."/>
            <person name="Gautier V."/>
            <person name="Ament-Velasquez S.L."/>
            <person name="Kruys A."/>
            <person name="Hutchinson M.I."/>
            <person name="Powell A.J."/>
            <person name="Barry K."/>
            <person name="Miller A.N."/>
            <person name="Grigoriev I.V."/>
            <person name="Debuchy R."/>
            <person name="Gladieux P."/>
            <person name="Hiltunen Thoren M."/>
            <person name="Johannesson H."/>
        </authorList>
    </citation>
    <scope>NUCLEOTIDE SEQUENCE</scope>
    <source>
        <strain evidence="7">CBS 314.62</strain>
    </source>
</reference>
<comment type="catalytic activity">
    <reaction evidence="3">
        <text>pretRNA = a 3'-half-tRNA molecule with a 5'-OH end + a 5'-half-tRNA molecule with a 2',3'-cyclic phosphate end + an intron with a 2',3'-cyclic phosphate and a 5'-hydroxyl terminus.</text>
        <dbReference type="EC" id="4.6.1.16"/>
    </reaction>
</comment>
<comment type="similarity">
    <text evidence="1">Belongs to the tRNA-intron endonuclease family.</text>
</comment>
<dbReference type="GO" id="GO:0000214">
    <property type="term" value="C:tRNA-intron endonuclease complex"/>
    <property type="evidence" value="ECO:0007669"/>
    <property type="project" value="TreeGrafter"/>
</dbReference>
<protein>
    <recommendedName>
        <fullName evidence="2">tRNA-intron lyase</fullName>
        <ecNumber evidence="2">4.6.1.16</ecNumber>
    </recommendedName>
</protein>
<evidence type="ECO:0000256" key="2">
    <source>
        <dbReference type="ARBA" id="ARBA00012573"/>
    </source>
</evidence>
<feature type="compositionally biased region" description="Polar residues" evidence="5">
    <location>
        <begin position="7"/>
        <end position="17"/>
    </location>
</feature>
<dbReference type="InterPro" id="IPR036167">
    <property type="entry name" value="tRNA_intron_Endo_cat-like_sf"/>
</dbReference>
<dbReference type="GO" id="GO:0003676">
    <property type="term" value="F:nucleic acid binding"/>
    <property type="evidence" value="ECO:0007669"/>
    <property type="project" value="InterPro"/>
</dbReference>
<keyword evidence="8" id="KW-1185">Reference proteome</keyword>
<feature type="compositionally biased region" description="Low complexity" evidence="5">
    <location>
        <begin position="37"/>
        <end position="48"/>
    </location>
</feature>
<feature type="domain" description="tRNA intron endonuclease catalytic" evidence="6">
    <location>
        <begin position="812"/>
        <end position="901"/>
    </location>
</feature>
<dbReference type="Gene3D" id="3.40.1350.10">
    <property type="match status" value="1"/>
</dbReference>
<evidence type="ECO:0000256" key="3">
    <source>
        <dbReference type="ARBA" id="ARBA00034031"/>
    </source>
</evidence>
<dbReference type="CDD" id="cd22363">
    <property type="entry name" value="tRNA-intron_lyase_C"/>
    <property type="match status" value="1"/>
</dbReference>
<dbReference type="AlphaFoldDB" id="A0AAE1CA70"/>
<proteinExistence type="inferred from homology"/>
<dbReference type="EC" id="4.6.1.16" evidence="2"/>
<keyword evidence="7" id="KW-0378">Hydrolase</keyword>